<evidence type="ECO:0000256" key="6">
    <source>
        <dbReference type="ARBA" id="ARBA00022829"/>
    </source>
</evidence>
<evidence type="ECO:0000256" key="4">
    <source>
        <dbReference type="ARBA" id="ARBA00022490"/>
    </source>
</evidence>
<dbReference type="InterPro" id="IPR013762">
    <property type="entry name" value="Integrase-like_cat_sf"/>
</dbReference>
<reference evidence="14 15" key="1">
    <citation type="submission" date="2021-10" db="EMBL/GenBank/DDBJ databases">
        <title>Collection of gut derived symbiotic bacterial strains cultured from healthy donors.</title>
        <authorList>
            <person name="Lin H."/>
            <person name="Littmann E."/>
            <person name="Kohout C."/>
            <person name="Pamer E.G."/>
        </authorList>
    </citation>
    <scope>NUCLEOTIDE SEQUENCE [LARGE SCALE GENOMIC DNA]</scope>
    <source>
        <strain evidence="14 15">DFI.1.165</strain>
    </source>
</reference>
<organism evidence="14 15">
    <name type="scientific">Bariatricus massiliensis</name>
    <dbReference type="NCBI Taxonomy" id="1745713"/>
    <lineage>
        <taxon>Bacteria</taxon>
        <taxon>Bacillati</taxon>
        <taxon>Bacillota</taxon>
        <taxon>Clostridia</taxon>
        <taxon>Lachnospirales</taxon>
        <taxon>Lachnospiraceae</taxon>
        <taxon>Bariatricus</taxon>
    </lineage>
</organism>
<dbReference type="PANTHER" id="PTHR30349">
    <property type="entry name" value="PHAGE INTEGRASE-RELATED"/>
    <property type="match status" value="1"/>
</dbReference>
<sequence>MLNTNAKSNVMNNIVVQMSMYLDAVKLDILQRIIEEQFVFVNMEEITTLPATVDNSAQEQNEYLIKLLKIKKKNLSEKTIEQYERAVRNLIAQIDKPLIKMDELDIDYYLRYYEHNSGKRKQATTCNNERQFLQAFFTWLRKEKFIANNPVEAIERKKEPRKPIDYFRPDQIERLREGCVSLRDRAIIEILRSTGARVGEVVAINRKDIDWNTGDILICGEKGGRYRTIYLDEVARYHVEKYLDSRKDNNEALIVGLRAPYKRLTTDGVRAALKVIAERQHITYRVYPHKMRKTLGMQLKNQGHDIGTVQEVLGHASPAVTSRYYAESTPDTLRSIRKKVA</sequence>
<evidence type="ECO:0000313" key="15">
    <source>
        <dbReference type="Proteomes" id="UP001299546"/>
    </source>
</evidence>
<dbReference type="PROSITE" id="PS51898">
    <property type="entry name" value="TYR_RECOMBINASE"/>
    <property type="match status" value="1"/>
</dbReference>
<proteinExistence type="inferred from homology"/>
<evidence type="ECO:0000256" key="3">
    <source>
        <dbReference type="ARBA" id="ARBA00008857"/>
    </source>
</evidence>
<dbReference type="InterPro" id="IPR011010">
    <property type="entry name" value="DNA_brk_join_enz"/>
</dbReference>
<dbReference type="Gene3D" id="1.10.443.10">
    <property type="entry name" value="Intergrase catalytic core"/>
    <property type="match status" value="1"/>
</dbReference>
<feature type="domain" description="Tyr recombinase" evidence="12">
    <location>
        <begin position="162"/>
        <end position="338"/>
    </location>
</feature>
<dbReference type="InterPro" id="IPR044068">
    <property type="entry name" value="CB"/>
</dbReference>
<evidence type="ECO:0000313" key="14">
    <source>
        <dbReference type="EMBL" id="MCB7387704.1"/>
    </source>
</evidence>
<evidence type="ECO:0000256" key="5">
    <source>
        <dbReference type="ARBA" id="ARBA00022618"/>
    </source>
</evidence>
<dbReference type="Pfam" id="PF00589">
    <property type="entry name" value="Phage_integrase"/>
    <property type="match status" value="1"/>
</dbReference>
<evidence type="ECO:0000256" key="1">
    <source>
        <dbReference type="ARBA" id="ARBA00003283"/>
    </source>
</evidence>
<protein>
    <submittedName>
        <fullName evidence="14">Tyrosine-type recombinase/integrase</fullName>
    </submittedName>
</protein>
<evidence type="ECO:0000256" key="7">
    <source>
        <dbReference type="ARBA" id="ARBA00022908"/>
    </source>
</evidence>
<dbReference type="PROSITE" id="PS51900">
    <property type="entry name" value="CB"/>
    <property type="match status" value="1"/>
</dbReference>
<comment type="function">
    <text evidence="1">Site-specific tyrosine recombinase, which acts by catalyzing the cutting and rejoining of the recombining DNA molecules.</text>
</comment>
<comment type="subcellular location">
    <subcellularLocation>
        <location evidence="2">Cytoplasm</location>
    </subcellularLocation>
</comment>
<comment type="caution">
    <text evidence="14">The sequence shown here is derived from an EMBL/GenBank/DDBJ whole genome shotgun (WGS) entry which is preliminary data.</text>
</comment>
<evidence type="ECO:0000259" key="13">
    <source>
        <dbReference type="PROSITE" id="PS51900"/>
    </source>
</evidence>
<dbReference type="Gene3D" id="1.10.150.130">
    <property type="match status" value="1"/>
</dbReference>
<evidence type="ECO:0000256" key="11">
    <source>
        <dbReference type="PROSITE-ProRule" id="PRU01248"/>
    </source>
</evidence>
<dbReference type="RefSeq" id="WP_066737121.1">
    <property type="nucleotide sequence ID" value="NZ_JAJCIQ010000006.1"/>
</dbReference>
<comment type="similarity">
    <text evidence="3">Belongs to the 'phage' integrase family.</text>
</comment>
<keyword evidence="5" id="KW-0132">Cell division</keyword>
<dbReference type="Proteomes" id="UP001299546">
    <property type="component" value="Unassembled WGS sequence"/>
</dbReference>
<keyword evidence="9" id="KW-0233">DNA recombination</keyword>
<evidence type="ECO:0000256" key="9">
    <source>
        <dbReference type="ARBA" id="ARBA00023172"/>
    </source>
</evidence>
<dbReference type="Pfam" id="PF13495">
    <property type="entry name" value="Phage_int_SAM_4"/>
    <property type="match status" value="1"/>
</dbReference>
<evidence type="ECO:0000256" key="10">
    <source>
        <dbReference type="ARBA" id="ARBA00023306"/>
    </source>
</evidence>
<keyword evidence="8 11" id="KW-0238">DNA-binding</keyword>
<keyword evidence="6" id="KW-0159">Chromosome partition</keyword>
<dbReference type="EMBL" id="JAJCIS010000005">
    <property type="protein sequence ID" value="MCB7387704.1"/>
    <property type="molecule type" value="Genomic_DNA"/>
</dbReference>
<keyword evidence="7" id="KW-0229">DNA integration</keyword>
<dbReference type="PANTHER" id="PTHR30349:SF77">
    <property type="entry name" value="TYROSINE RECOMBINASE XERC"/>
    <property type="match status" value="1"/>
</dbReference>
<evidence type="ECO:0000256" key="8">
    <source>
        <dbReference type="ARBA" id="ARBA00023125"/>
    </source>
</evidence>
<evidence type="ECO:0000259" key="12">
    <source>
        <dbReference type="PROSITE" id="PS51898"/>
    </source>
</evidence>
<name>A0ABS8DH06_9FIRM</name>
<dbReference type="InterPro" id="IPR050090">
    <property type="entry name" value="Tyrosine_recombinase_XerCD"/>
</dbReference>
<gene>
    <name evidence="14" type="ORF">LIZ65_10440</name>
</gene>
<dbReference type="InterPro" id="IPR002104">
    <property type="entry name" value="Integrase_catalytic"/>
</dbReference>
<evidence type="ECO:0000256" key="2">
    <source>
        <dbReference type="ARBA" id="ARBA00004496"/>
    </source>
</evidence>
<keyword evidence="4" id="KW-0963">Cytoplasm</keyword>
<feature type="domain" description="Core-binding (CB)" evidence="13">
    <location>
        <begin position="55"/>
        <end position="141"/>
    </location>
</feature>
<dbReference type="InterPro" id="IPR010998">
    <property type="entry name" value="Integrase_recombinase_N"/>
</dbReference>
<dbReference type="InterPro" id="IPR004107">
    <property type="entry name" value="Integrase_SAM-like_N"/>
</dbReference>
<keyword evidence="15" id="KW-1185">Reference proteome</keyword>
<keyword evidence="10" id="KW-0131">Cell cycle</keyword>
<accession>A0ABS8DH06</accession>
<dbReference type="SUPFAM" id="SSF56349">
    <property type="entry name" value="DNA breaking-rejoining enzymes"/>
    <property type="match status" value="1"/>
</dbReference>